<sequence>MSRVQGTPQRTFSLPELKWLEWQWCHDISGLVAFGLSDLLVLDLSWSTSSTWWHWKKIMEKAQQLKVLILKHCRGLTESPVSDAPMDLERLNLEGCSLLPGVGISFRNLGKLVSLNVKSCSFVEKLPEDIGSLVALEELYIDGTSIKAIEFPEGSCGKLKILSACNCKSLSLSGSIGNLESLSDLALDGTELSELPNEIVLLKNLEKLYLRNCRKLEKLPEAIGRLERLQVMDLSDTVVDEIPPSVKDLRKLKVLKMPRTFIKTFPEGIRNLERLKEIDFTFCRCLMGECDITGLSSLRVLLLEKTKFSEVIGTKGQSYDFPNLVRDGKFRISERRR</sequence>
<name>A0ABM3HDY3_9MYRT</name>
<protein>
    <submittedName>
        <fullName evidence="4">Disease resistance protein RUN1-like</fullName>
    </submittedName>
</protein>
<organism evidence="3 4">
    <name type="scientific">Rhodamnia argentea</name>
    <dbReference type="NCBI Taxonomy" id="178133"/>
    <lineage>
        <taxon>Eukaryota</taxon>
        <taxon>Viridiplantae</taxon>
        <taxon>Streptophyta</taxon>
        <taxon>Embryophyta</taxon>
        <taxon>Tracheophyta</taxon>
        <taxon>Spermatophyta</taxon>
        <taxon>Magnoliopsida</taxon>
        <taxon>eudicotyledons</taxon>
        <taxon>Gunneridae</taxon>
        <taxon>Pentapetalae</taxon>
        <taxon>rosids</taxon>
        <taxon>malvids</taxon>
        <taxon>Myrtales</taxon>
        <taxon>Myrtaceae</taxon>
        <taxon>Myrtoideae</taxon>
        <taxon>Myrteae</taxon>
        <taxon>Australasian group</taxon>
        <taxon>Rhodamnia</taxon>
    </lineage>
</organism>
<dbReference type="Proteomes" id="UP000827889">
    <property type="component" value="Chromosome 5"/>
</dbReference>
<dbReference type="SUPFAM" id="SSF52058">
    <property type="entry name" value="L domain-like"/>
    <property type="match status" value="1"/>
</dbReference>
<evidence type="ECO:0000313" key="3">
    <source>
        <dbReference type="Proteomes" id="UP000827889"/>
    </source>
</evidence>
<dbReference type="RefSeq" id="XP_048134778.1">
    <property type="nucleotide sequence ID" value="XM_048278821.1"/>
</dbReference>
<dbReference type="PANTHER" id="PTHR16083:SF25">
    <property type="entry name" value="C-JID DOMAIN-CONTAINING PROTEIN"/>
    <property type="match status" value="1"/>
</dbReference>
<dbReference type="Pfam" id="PF23598">
    <property type="entry name" value="LRR_14"/>
    <property type="match status" value="1"/>
</dbReference>
<dbReference type="PANTHER" id="PTHR16083">
    <property type="entry name" value="LEUCINE RICH REPEAT CONTAINING PROTEIN"/>
    <property type="match status" value="1"/>
</dbReference>
<keyword evidence="1" id="KW-0677">Repeat</keyword>
<dbReference type="InterPro" id="IPR055414">
    <property type="entry name" value="LRR_R13L4/SHOC2-like"/>
</dbReference>
<dbReference type="GeneID" id="115728046"/>
<gene>
    <name evidence="4" type="primary">LOC115728046</name>
</gene>
<dbReference type="Gene3D" id="3.80.10.10">
    <property type="entry name" value="Ribonuclease Inhibitor"/>
    <property type="match status" value="2"/>
</dbReference>
<accession>A0ABM3HDY3</accession>
<keyword evidence="3" id="KW-1185">Reference proteome</keyword>
<evidence type="ECO:0000256" key="1">
    <source>
        <dbReference type="ARBA" id="ARBA00022737"/>
    </source>
</evidence>
<dbReference type="InterPro" id="IPR032675">
    <property type="entry name" value="LRR_dom_sf"/>
</dbReference>
<evidence type="ECO:0000313" key="4">
    <source>
        <dbReference type="RefSeq" id="XP_048134778.1"/>
    </source>
</evidence>
<reference evidence="4" key="1">
    <citation type="submission" date="2025-08" db="UniProtKB">
        <authorList>
            <consortium name="RefSeq"/>
        </authorList>
    </citation>
    <scope>IDENTIFICATION</scope>
    <source>
        <tissue evidence="4">Leaf</tissue>
    </source>
</reference>
<evidence type="ECO:0000259" key="2">
    <source>
        <dbReference type="Pfam" id="PF23598"/>
    </source>
</evidence>
<feature type="domain" description="Disease resistance R13L4/SHOC-2-like LRR" evidence="2">
    <location>
        <begin position="210"/>
        <end position="304"/>
    </location>
</feature>
<proteinExistence type="predicted"/>